<dbReference type="EMBL" id="JAMDMJ010000009">
    <property type="protein sequence ID" value="MCY9595868.1"/>
    <property type="molecule type" value="Genomic_DNA"/>
</dbReference>
<sequence>MDTFRQLADYQLDVLKEIGNIGAGHAATALSTLLDKPVDMLVPKVMVLPFEEIPEIVGGAEEVVLAIFLRVVGDAPGNMFFILNLESAKRMLFSLIGMELSDSGEYTELEISALNEIGNILAGSYLSSLADFTRLSMFPTVPSLAIDMAGAILSYGLLQFGEMGDQALLIDTKFLEGNEEVQGNFFLIPDPESFGKLFAALGVEAHESTDDH</sequence>
<dbReference type="AlphaFoldDB" id="A0A410X037"/>
<evidence type="ECO:0000313" key="4">
    <source>
        <dbReference type="EMBL" id="MCY9595868.1"/>
    </source>
</evidence>
<evidence type="ECO:0000313" key="5">
    <source>
        <dbReference type="EMBL" id="QAV20065.1"/>
    </source>
</evidence>
<dbReference type="GO" id="GO:0006935">
    <property type="term" value="P:chemotaxis"/>
    <property type="evidence" value="ECO:0007669"/>
    <property type="project" value="UniProtKB-KW"/>
</dbReference>
<reference evidence="5 6" key="1">
    <citation type="submission" date="2018-01" db="EMBL/GenBank/DDBJ databases">
        <title>The whole genome sequencing and assembly of Paenibacillus chitinolyticus KCCM 41400 strain.</title>
        <authorList>
            <person name="Kim J.-Y."/>
            <person name="Park M.-K."/>
            <person name="Lee Y.-J."/>
            <person name="Yi H."/>
            <person name="Bahn Y.-S."/>
            <person name="Kim J.F."/>
            <person name="Lee D.-W."/>
        </authorList>
    </citation>
    <scope>NUCLEOTIDE SEQUENCE [LARGE SCALE GENOMIC DNA]</scope>
    <source>
        <strain evidence="5 6">KCCM 41400</strain>
    </source>
</reference>
<protein>
    <submittedName>
        <fullName evidence="5">Chemotaxis protein CheC</fullName>
    </submittedName>
</protein>
<dbReference type="InterPro" id="IPR050992">
    <property type="entry name" value="CheZ_family_phosphatases"/>
</dbReference>
<dbReference type="CDD" id="cd17909">
    <property type="entry name" value="CheC_ClassI"/>
    <property type="match status" value="1"/>
</dbReference>
<dbReference type="OrthoDB" id="9812187at2"/>
<dbReference type="GeneID" id="95377336"/>
<evidence type="ECO:0000313" key="7">
    <source>
        <dbReference type="Proteomes" id="UP001527202"/>
    </source>
</evidence>
<organism evidence="5 6">
    <name type="scientific">Paenibacillus chitinolyticus</name>
    <dbReference type="NCBI Taxonomy" id="79263"/>
    <lineage>
        <taxon>Bacteria</taxon>
        <taxon>Bacillati</taxon>
        <taxon>Bacillota</taxon>
        <taxon>Bacilli</taxon>
        <taxon>Bacillales</taxon>
        <taxon>Paenibacillaceae</taxon>
        <taxon>Paenibacillus</taxon>
    </lineage>
</organism>
<proteinExistence type="predicted"/>
<dbReference type="InterPro" id="IPR007597">
    <property type="entry name" value="CheC"/>
</dbReference>
<dbReference type="Pfam" id="PF04509">
    <property type="entry name" value="CheC"/>
    <property type="match status" value="2"/>
</dbReference>
<keyword evidence="1" id="KW-0145">Chemotaxis</keyword>
<gene>
    <name evidence="4" type="ORF">M5X16_08790</name>
    <name evidence="5" type="ORF">PC41400_21320</name>
</gene>
<evidence type="ECO:0000256" key="1">
    <source>
        <dbReference type="ARBA" id="ARBA00022500"/>
    </source>
</evidence>
<dbReference type="KEGG" id="pchi:PC41400_21320"/>
<dbReference type="Proteomes" id="UP001527202">
    <property type="component" value="Unassembled WGS sequence"/>
</dbReference>
<evidence type="ECO:0000313" key="6">
    <source>
        <dbReference type="Proteomes" id="UP000288943"/>
    </source>
</evidence>
<dbReference type="Proteomes" id="UP000288943">
    <property type="component" value="Chromosome"/>
</dbReference>
<accession>A0A410X037</accession>
<dbReference type="SUPFAM" id="SSF103039">
    <property type="entry name" value="CheC-like"/>
    <property type="match status" value="1"/>
</dbReference>
<evidence type="ECO:0000256" key="2">
    <source>
        <dbReference type="ARBA" id="ARBA00022801"/>
    </source>
</evidence>
<dbReference type="PANTHER" id="PTHR43693">
    <property type="entry name" value="PROTEIN PHOSPHATASE CHEZ"/>
    <property type="match status" value="1"/>
</dbReference>
<keyword evidence="2" id="KW-0378">Hydrolase</keyword>
<name>A0A410X037_9BACL</name>
<evidence type="ECO:0000259" key="3">
    <source>
        <dbReference type="Pfam" id="PF04509"/>
    </source>
</evidence>
<dbReference type="PANTHER" id="PTHR43693:SF1">
    <property type="entry name" value="PROTEIN PHOSPHATASE CHEZ"/>
    <property type="match status" value="1"/>
</dbReference>
<dbReference type="EMBL" id="CP026520">
    <property type="protein sequence ID" value="QAV20065.1"/>
    <property type="molecule type" value="Genomic_DNA"/>
</dbReference>
<dbReference type="InterPro" id="IPR028976">
    <property type="entry name" value="CheC-like_sf"/>
</dbReference>
<feature type="domain" description="CheC-like protein" evidence="3">
    <location>
        <begin position="110"/>
        <end position="144"/>
    </location>
</feature>
<dbReference type="GO" id="GO:0016787">
    <property type="term" value="F:hydrolase activity"/>
    <property type="evidence" value="ECO:0007669"/>
    <property type="project" value="UniProtKB-KW"/>
</dbReference>
<dbReference type="Gene3D" id="3.40.1550.10">
    <property type="entry name" value="CheC-like"/>
    <property type="match status" value="1"/>
</dbReference>
<reference evidence="4 7" key="2">
    <citation type="submission" date="2022-05" db="EMBL/GenBank/DDBJ databases">
        <title>Genome Sequencing of Bee-Associated Microbes.</title>
        <authorList>
            <person name="Dunlap C."/>
        </authorList>
    </citation>
    <scope>NUCLEOTIDE SEQUENCE [LARGE SCALE GENOMIC DNA]</scope>
    <source>
        <strain evidence="4 7">NRRL B-23120</strain>
    </source>
</reference>
<dbReference type="RefSeq" id="WP_042233025.1">
    <property type="nucleotide sequence ID" value="NZ_CP026520.1"/>
</dbReference>
<keyword evidence="7" id="KW-1185">Reference proteome</keyword>
<feature type="domain" description="CheC-like protein" evidence="3">
    <location>
        <begin position="11"/>
        <end position="46"/>
    </location>
</feature>